<organism evidence="2 3">
    <name type="scientific">Massilia suwonensis</name>
    <dbReference type="NCBI Taxonomy" id="648895"/>
    <lineage>
        <taxon>Bacteria</taxon>
        <taxon>Pseudomonadati</taxon>
        <taxon>Pseudomonadota</taxon>
        <taxon>Betaproteobacteria</taxon>
        <taxon>Burkholderiales</taxon>
        <taxon>Oxalobacteraceae</taxon>
        <taxon>Telluria group</taxon>
        <taxon>Massilia</taxon>
    </lineage>
</organism>
<keyword evidence="3" id="KW-1185">Reference proteome</keyword>
<accession>A0ABW0MUC4</accession>
<gene>
    <name evidence="2" type="ORF">ACFPQ5_23930</name>
</gene>
<keyword evidence="1" id="KW-0732">Signal</keyword>
<dbReference type="EMBL" id="JBHSMR010000015">
    <property type="protein sequence ID" value="MFC5481255.1"/>
    <property type="molecule type" value="Genomic_DNA"/>
</dbReference>
<evidence type="ECO:0000256" key="1">
    <source>
        <dbReference type="SAM" id="SignalP"/>
    </source>
</evidence>
<sequence>MKNVIRMLAAGGLWALVVGSASAEVVVNYVQSDRFTDLPRMQQEREQVLAELTKHLTKLGADLPAGQTLRIDVDDIDLAGRRLPTTGTREERMFHSAVDWPRIELEYEVESNGQIVRSGKVALRDMAYLSRTQRYFDGDPLRFEKPMINEWFYTAVAPRERTASR</sequence>
<dbReference type="RefSeq" id="WP_379761545.1">
    <property type="nucleotide sequence ID" value="NZ_JBHSMR010000015.1"/>
</dbReference>
<dbReference type="InterPro" id="IPR021557">
    <property type="entry name" value="DUF3016"/>
</dbReference>
<protein>
    <submittedName>
        <fullName evidence="2">DUF3016 domain-containing protein</fullName>
    </submittedName>
</protein>
<name>A0ABW0MUC4_9BURK</name>
<dbReference type="Proteomes" id="UP001596101">
    <property type="component" value="Unassembled WGS sequence"/>
</dbReference>
<feature type="signal peptide" evidence="1">
    <location>
        <begin position="1"/>
        <end position="23"/>
    </location>
</feature>
<evidence type="ECO:0000313" key="2">
    <source>
        <dbReference type="EMBL" id="MFC5481255.1"/>
    </source>
</evidence>
<reference evidence="3" key="1">
    <citation type="journal article" date="2019" name="Int. J. Syst. Evol. Microbiol.">
        <title>The Global Catalogue of Microorganisms (GCM) 10K type strain sequencing project: providing services to taxonomists for standard genome sequencing and annotation.</title>
        <authorList>
            <consortium name="The Broad Institute Genomics Platform"/>
            <consortium name="The Broad Institute Genome Sequencing Center for Infectious Disease"/>
            <person name="Wu L."/>
            <person name="Ma J."/>
        </authorList>
    </citation>
    <scope>NUCLEOTIDE SEQUENCE [LARGE SCALE GENOMIC DNA]</scope>
    <source>
        <strain evidence="3">CCUG 43111</strain>
    </source>
</reference>
<comment type="caution">
    <text evidence="2">The sequence shown here is derived from an EMBL/GenBank/DDBJ whole genome shotgun (WGS) entry which is preliminary data.</text>
</comment>
<dbReference type="Pfam" id="PF11454">
    <property type="entry name" value="DUF3016"/>
    <property type="match status" value="1"/>
</dbReference>
<evidence type="ECO:0000313" key="3">
    <source>
        <dbReference type="Proteomes" id="UP001596101"/>
    </source>
</evidence>
<feature type="chain" id="PRO_5045574489" evidence="1">
    <location>
        <begin position="24"/>
        <end position="165"/>
    </location>
</feature>
<proteinExistence type="predicted"/>